<evidence type="ECO:0000313" key="1">
    <source>
        <dbReference type="EMBL" id="SVD01608.1"/>
    </source>
</evidence>
<sequence>MWNRIIEYSQNELPALIHAWGPKIL</sequence>
<proteinExistence type="predicted"/>
<dbReference type="AlphaFoldDB" id="A0A382RXF9"/>
<gene>
    <name evidence="1" type="ORF">METZ01_LOCUS354462</name>
</gene>
<organism evidence="1">
    <name type="scientific">marine metagenome</name>
    <dbReference type="NCBI Taxonomy" id="408172"/>
    <lineage>
        <taxon>unclassified sequences</taxon>
        <taxon>metagenomes</taxon>
        <taxon>ecological metagenomes</taxon>
    </lineage>
</organism>
<reference evidence="1" key="1">
    <citation type="submission" date="2018-05" db="EMBL/GenBank/DDBJ databases">
        <authorList>
            <person name="Lanie J.A."/>
            <person name="Ng W.-L."/>
            <person name="Kazmierczak K.M."/>
            <person name="Andrzejewski T.M."/>
            <person name="Davidsen T.M."/>
            <person name="Wayne K.J."/>
            <person name="Tettelin H."/>
            <person name="Glass J.I."/>
            <person name="Rusch D."/>
            <person name="Podicherti R."/>
            <person name="Tsui H.-C.T."/>
            <person name="Winkler M.E."/>
        </authorList>
    </citation>
    <scope>NUCLEOTIDE SEQUENCE</scope>
</reference>
<name>A0A382RXF9_9ZZZZ</name>
<feature type="non-terminal residue" evidence="1">
    <location>
        <position position="25"/>
    </location>
</feature>
<dbReference type="EMBL" id="UINC01124453">
    <property type="protein sequence ID" value="SVD01608.1"/>
    <property type="molecule type" value="Genomic_DNA"/>
</dbReference>
<accession>A0A382RXF9</accession>
<protein>
    <submittedName>
        <fullName evidence="1">Uncharacterized protein</fullName>
    </submittedName>
</protein>